<protein>
    <submittedName>
        <fullName evidence="2">Uncharacterized protein</fullName>
    </submittedName>
</protein>
<feature type="transmembrane region" description="Helical" evidence="1">
    <location>
        <begin position="6"/>
        <end position="23"/>
    </location>
</feature>
<name>A0A9W8HRU0_9FUNG</name>
<sequence>MAAGNIVVWLFIGYPVFMCIFRRREYENRWLEKLAKDSPNGAGGLPRTSTSYAKMKENGEFGLDSINQDLDGSDLMGSTLKSRYHPFANQHPLNIEDMLNGHGVFNDNALPLALRTNVHVHEPALSSPTMFSGYSEPAPDGRHVL</sequence>
<keyword evidence="1" id="KW-0812">Transmembrane</keyword>
<organism evidence="2 3">
    <name type="scientific">Coemansia guatemalensis</name>
    <dbReference type="NCBI Taxonomy" id="2761395"/>
    <lineage>
        <taxon>Eukaryota</taxon>
        <taxon>Fungi</taxon>
        <taxon>Fungi incertae sedis</taxon>
        <taxon>Zoopagomycota</taxon>
        <taxon>Kickxellomycotina</taxon>
        <taxon>Kickxellomycetes</taxon>
        <taxon>Kickxellales</taxon>
        <taxon>Kickxellaceae</taxon>
        <taxon>Coemansia</taxon>
    </lineage>
</organism>
<keyword evidence="3" id="KW-1185">Reference proteome</keyword>
<keyword evidence="1" id="KW-1133">Transmembrane helix</keyword>
<keyword evidence="1" id="KW-0472">Membrane</keyword>
<dbReference type="OrthoDB" id="5527222at2759"/>
<dbReference type="Proteomes" id="UP001140094">
    <property type="component" value="Unassembled WGS sequence"/>
</dbReference>
<evidence type="ECO:0000313" key="3">
    <source>
        <dbReference type="Proteomes" id="UP001140094"/>
    </source>
</evidence>
<proteinExistence type="predicted"/>
<evidence type="ECO:0000256" key="1">
    <source>
        <dbReference type="SAM" id="Phobius"/>
    </source>
</evidence>
<reference evidence="2" key="1">
    <citation type="submission" date="2022-07" db="EMBL/GenBank/DDBJ databases">
        <title>Phylogenomic reconstructions and comparative analyses of Kickxellomycotina fungi.</title>
        <authorList>
            <person name="Reynolds N.K."/>
            <person name="Stajich J.E."/>
            <person name="Barry K."/>
            <person name="Grigoriev I.V."/>
            <person name="Crous P."/>
            <person name="Smith M.E."/>
        </authorList>
    </citation>
    <scope>NUCLEOTIDE SEQUENCE</scope>
    <source>
        <strain evidence="2">NRRL 1565</strain>
    </source>
</reference>
<dbReference type="EMBL" id="JANBUO010002236">
    <property type="protein sequence ID" value="KAJ2795303.1"/>
    <property type="molecule type" value="Genomic_DNA"/>
</dbReference>
<comment type="caution">
    <text evidence="2">The sequence shown here is derived from an EMBL/GenBank/DDBJ whole genome shotgun (WGS) entry which is preliminary data.</text>
</comment>
<gene>
    <name evidence="2" type="ORF">H4R20_005929</name>
</gene>
<evidence type="ECO:0000313" key="2">
    <source>
        <dbReference type="EMBL" id="KAJ2795303.1"/>
    </source>
</evidence>
<accession>A0A9W8HRU0</accession>
<dbReference type="AlphaFoldDB" id="A0A9W8HRU0"/>